<sequence length="336" mass="37764">MSTSLDLPCGYHETCVLEDLEMDLNTMDKVCSKNPGHKDFKSLEAFSIDNLPESHRDEDVLKLIKAVGDLTVRLAVDEVDPLRPELRPGPDIKYPSYSDGVRKKRRAGTGEMFIYKHENGQEIDASGRGYKSLLGRTADTTDVLCPCKKCENSEAASNEWWEIFIDTASHLVRDDHEASATSCRLFYDNKDSEVVTLSNFSLDFVNVERDVCVLRCVTCDDLGKRLYKAQLEWRKVWNSVKDKFQSKVGDRIAFIVSHPHGCPKQVSVGQWLENTKFCEVDREYDFTRLSYDTCTCPGSSGASVYCVGFGGGHVHSGTKGTGSNVNFSNVSYYRKQ</sequence>
<dbReference type="OrthoDB" id="10038545at2759"/>
<protein>
    <submittedName>
        <fullName evidence="2">Uncharacterized protein LOC106058884</fullName>
    </submittedName>
</protein>
<evidence type="ECO:0000313" key="2">
    <source>
        <dbReference type="RefSeq" id="XP_013071852.2"/>
    </source>
</evidence>
<proteinExistence type="predicted"/>
<dbReference type="SUPFAM" id="SSF50494">
    <property type="entry name" value="Trypsin-like serine proteases"/>
    <property type="match status" value="1"/>
</dbReference>
<dbReference type="KEGG" id="bgt:106058884"/>
<dbReference type="RefSeq" id="XP_013071852.2">
    <property type="nucleotide sequence ID" value="XM_013216398.2"/>
</dbReference>
<dbReference type="AlphaFoldDB" id="A0A9U8E433"/>
<dbReference type="Proteomes" id="UP001165740">
    <property type="component" value="Chromosome 9"/>
</dbReference>
<dbReference type="GeneID" id="106058884"/>
<accession>A0A9U8E433</accession>
<dbReference type="InterPro" id="IPR009003">
    <property type="entry name" value="Peptidase_S1_PA"/>
</dbReference>
<evidence type="ECO:0000313" key="1">
    <source>
        <dbReference type="Proteomes" id="UP001165740"/>
    </source>
</evidence>
<gene>
    <name evidence="2" type="primary">LOC106058884</name>
</gene>
<organism evidence="1 2">
    <name type="scientific">Biomphalaria glabrata</name>
    <name type="common">Bloodfluke planorb</name>
    <name type="synonym">Freshwater snail</name>
    <dbReference type="NCBI Taxonomy" id="6526"/>
    <lineage>
        <taxon>Eukaryota</taxon>
        <taxon>Metazoa</taxon>
        <taxon>Spiralia</taxon>
        <taxon>Lophotrochozoa</taxon>
        <taxon>Mollusca</taxon>
        <taxon>Gastropoda</taxon>
        <taxon>Heterobranchia</taxon>
        <taxon>Euthyneura</taxon>
        <taxon>Panpulmonata</taxon>
        <taxon>Hygrophila</taxon>
        <taxon>Lymnaeoidea</taxon>
        <taxon>Planorbidae</taxon>
        <taxon>Biomphalaria</taxon>
    </lineage>
</organism>
<keyword evidence="1" id="KW-1185">Reference proteome</keyword>
<reference evidence="2" key="1">
    <citation type="submission" date="2025-08" db="UniProtKB">
        <authorList>
            <consortium name="RefSeq"/>
        </authorList>
    </citation>
    <scope>IDENTIFICATION</scope>
</reference>
<dbReference type="Pfam" id="PF13365">
    <property type="entry name" value="Trypsin_2"/>
    <property type="match status" value="1"/>
</dbReference>
<name>A0A9U8E433_BIOGL</name>